<gene>
    <name evidence="1" type="ORF">TCNE_LOCUS3822</name>
</gene>
<protein>
    <submittedName>
        <fullName evidence="3">Ovule protein</fullName>
    </submittedName>
</protein>
<dbReference type="EMBL" id="UYWY01005403">
    <property type="protein sequence ID" value="VDM29539.1"/>
    <property type="molecule type" value="Genomic_DNA"/>
</dbReference>
<name>A0A183U5Q2_TOXCA</name>
<accession>A0A183U5Q2</accession>
<keyword evidence="2" id="KW-1185">Reference proteome</keyword>
<proteinExistence type="predicted"/>
<dbReference type="Proteomes" id="UP000050794">
    <property type="component" value="Unassembled WGS sequence"/>
</dbReference>
<sequence>MSPYLSGHGTISISLNSTRLCARQPASILVNSHLPFSHYSRYPTNTTSFDSLDLSVDQGCTQRPSDQIIFFFKNK</sequence>
<evidence type="ECO:0000313" key="1">
    <source>
        <dbReference type="EMBL" id="VDM29539.1"/>
    </source>
</evidence>
<evidence type="ECO:0000313" key="2">
    <source>
        <dbReference type="Proteomes" id="UP000050794"/>
    </source>
</evidence>
<dbReference type="WBParaSite" id="TCNE_0000382201-mRNA-1">
    <property type="protein sequence ID" value="TCNE_0000382201-mRNA-1"/>
    <property type="gene ID" value="TCNE_0000382201"/>
</dbReference>
<reference evidence="3" key="1">
    <citation type="submission" date="2016-06" db="UniProtKB">
        <authorList>
            <consortium name="WormBaseParasite"/>
        </authorList>
    </citation>
    <scope>IDENTIFICATION</scope>
</reference>
<organism evidence="2 3">
    <name type="scientific">Toxocara canis</name>
    <name type="common">Canine roundworm</name>
    <dbReference type="NCBI Taxonomy" id="6265"/>
    <lineage>
        <taxon>Eukaryota</taxon>
        <taxon>Metazoa</taxon>
        <taxon>Ecdysozoa</taxon>
        <taxon>Nematoda</taxon>
        <taxon>Chromadorea</taxon>
        <taxon>Rhabditida</taxon>
        <taxon>Spirurina</taxon>
        <taxon>Ascaridomorpha</taxon>
        <taxon>Ascaridoidea</taxon>
        <taxon>Toxocaridae</taxon>
        <taxon>Toxocara</taxon>
    </lineage>
</organism>
<dbReference type="AlphaFoldDB" id="A0A183U5Q2"/>
<evidence type="ECO:0000313" key="3">
    <source>
        <dbReference type="WBParaSite" id="TCNE_0000382201-mRNA-1"/>
    </source>
</evidence>
<reference evidence="1 2" key="2">
    <citation type="submission" date="2018-11" db="EMBL/GenBank/DDBJ databases">
        <authorList>
            <consortium name="Pathogen Informatics"/>
        </authorList>
    </citation>
    <scope>NUCLEOTIDE SEQUENCE [LARGE SCALE GENOMIC DNA]</scope>
</reference>